<name>E8R0V8_ISOPI</name>
<dbReference type="KEGG" id="ipa:Isop_1720"/>
<gene>
    <name evidence="3" type="ordered locus">Isop_1720</name>
</gene>
<dbReference type="InParanoid" id="E8R0V8"/>
<reference key="1">
    <citation type="submission" date="2010-11" db="EMBL/GenBank/DDBJ databases">
        <title>The complete sequence of chromosome of Isophaera pallida ATCC 43644.</title>
        <authorList>
            <consortium name="US DOE Joint Genome Institute (JGI-PGF)"/>
            <person name="Lucas S."/>
            <person name="Copeland A."/>
            <person name="Lapidus A."/>
            <person name="Bruce D."/>
            <person name="Goodwin L."/>
            <person name="Pitluck S."/>
            <person name="Kyrpides N."/>
            <person name="Mavromatis K."/>
            <person name="Pagani I."/>
            <person name="Ivanova N."/>
            <person name="Saunders E."/>
            <person name="Brettin T."/>
            <person name="Detter J.C."/>
            <person name="Han C."/>
            <person name="Tapia R."/>
            <person name="Land M."/>
            <person name="Hauser L."/>
            <person name="Markowitz V."/>
            <person name="Cheng J.-F."/>
            <person name="Hugenholtz P."/>
            <person name="Woyke T."/>
            <person name="Wu D."/>
            <person name="Eisen J.A."/>
        </authorList>
    </citation>
    <scope>NUCLEOTIDE SEQUENCE</scope>
    <source>
        <strain>ATCC 43644</strain>
    </source>
</reference>
<evidence type="ECO:0000256" key="1">
    <source>
        <dbReference type="PROSITE-ProRule" id="PRU00339"/>
    </source>
</evidence>
<dbReference type="Proteomes" id="UP000008631">
    <property type="component" value="Chromosome"/>
</dbReference>
<keyword evidence="1" id="KW-0802">TPR repeat</keyword>
<reference evidence="3 4" key="2">
    <citation type="journal article" date="2011" name="Stand. Genomic Sci.">
        <title>Complete genome sequence of Isosphaera pallida type strain (IS1B).</title>
        <authorList>
            <consortium name="US DOE Joint Genome Institute (JGI-PGF)"/>
            <person name="Goker M."/>
            <person name="Cleland D."/>
            <person name="Saunders E."/>
            <person name="Lapidus A."/>
            <person name="Nolan M."/>
            <person name="Lucas S."/>
            <person name="Hammon N."/>
            <person name="Deshpande S."/>
            <person name="Cheng J.F."/>
            <person name="Tapia R."/>
            <person name="Han C."/>
            <person name="Goodwin L."/>
            <person name="Pitluck S."/>
            <person name="Liolios K."/>
            <person name="Pagani I."/>
            <person name="Ivanova N."/>
            <person name="Mavromatis K."/>
            <person name="Pati A."/>
            <person name="Chen A."/>
            <person name="Palaniappan K."/>
            <person name="Land M."/>
            <person name="Hauser L."/>
            <person name="Chang Y.J."/>
            <person name="Jeffries C.D."/>
            <person name="Detter J.C."/>
            <person name="Beck B."/>
            <person name="Woyke T."/>
            <person name="Bristow J."/>
            <person name="Eisen J.A."/>
            <person name="Markowitz V."/>
            <person name="Hugenholtz P."/>
            <person name="Kyrpides N.C."/>
            <person name="Klenk H.P."/>
        </authorList>
    </citation>
    <scope>NUCLEOTIDE SEQUENCE [LARGE SCALE GENOMIC DNA]</scope>
    <source>
        <strain evidence="4">ATCC 43644 / DSM 9630 / IS1B</strain>
    </source>
</reference>
<dbReference type="InterPro" id="IPR011990">
    <property type="entry name" value="TPR-like_helical_dom_sf"/>
</dbReference>
<accession>E8R0V8</accession>
<dbReference type="Gene3D" id="1.25.40.10">
    <property type="entry name" value="Tetratricopeptide repeat domain"/>
    <property type="match status" value="1"/>
</dbReference>
<proteinExistence type="predicted"/>
<feature type="region of interest" description="Disordered" evidence="2">
    <location>
        <begin position="608"/>
        <end position="657"/>
    </location>
</feature>
<organism evidence="3 4">
    <name type="scientific">Isosphaera pallida (strain ATCC 43644 / DSM 9630 / IS1B)</name>
    <dbReference type="NCBI Taxonomy" id="575540"/>
    <lineage>
        <taxon>Bacteria</taxon>
        <taxon>Pseudomonadati</taxon>
        <taxon>Planctomycetota</taxon>
        <taxon>Planctomycetia</taxon>
        <taxon>Isosphaerales</taxon>
        <taxon>Isosphaeraceae</taxon>
        <taxon>Isosphaera</taxon>
    </lineage>
</organism>
<keyword evidence="4" id="KW-1185">Reference proteome</keyword>
<dbReference type="SUPFAM" id="SSF48452">
    <property type="entry name" value="TPR-like"/>
    <property type="match status" value="1"/>
</dbReference>
<feature type="repeat" description="TPR" evidence="1">
    <location>
        <begin position="514"/>
        <end position="547"/>
    </location>
</feature>
<feature type="region of interest" description="Disordered" evidence="2">
    <location>
        <begin position="89"/>
        <end position="113"/>
    </location>
</feature>
<dbReference type="EMBL" id="CP002353">
    <property type="protein sequence ID" value="ADV62304.1"/>
    <property type="molecule type" value="Genomic_DNA"/>
</dbReference>
<dbReference type="HOGENOM" id="CLU_417256_0_0_0"/>
<feature type="compositionally biased region" description="Pro residues" evidence="2">
    <location>
        <begin position="613"/>
        <end position="622"/>
    </location>
</feature>
<feature type="region of interest" description="Disordered" evidence="2">
    <location>
        <begin position="1"/>
        <end position="20"/>
    </location>
</feature>
<dbReference type="InterPro" id="IPR019734">
    <property type="entry name" value="TPR_rpt"/>
</dbReference>
<feature type="compositionally biased region" description="Low complexity" evidence="2">
    <location>
        <begin position="641"/>
        <end position="657"/>
    </location>
</feature>
<feature type="region of interest" description="Disordered" evidence="2">
    <location>
        <begin position="41"/>
        <end position="64"/>
    </location>
</feature>
<evidence type="ECO:0000256" key="2">
    <source>
        <dbReference type="SAM" id="MobiDB-lite"/>
    </source>
</evidence>
<evidence type="ECO:0000313" key="3">
    <source>
        <dbReference type="EMBL" id="ADV62304.1"/>
    </source>
</evidence>
<protein>
    <submittedName>
        <fullName evidence="3">Tetratricopeptide repeat</fullName>
    </submittedName>
</protein>
<dbReference type="STRING" id="575540.Isop_1720"/>
<dbReference type="SMART" id="SM00028">
    <property type="entry name" value="TPR"/>
    <property type="match status" value="2"/>
</dbReference>
<dbReference type="eggNOG" id="COG0457">
    <property type="taxonomic scope" value="Bacteria"/>
</dbReference>
<sequence>MERRSGASARPEPIFPPPAHTDMVGVMTLFGKTAAMIHSSTCPSSHPLQVGREEGGPSKHQGFPSSRRRVYLVLMLAGLILAADAGCGSRKEISSSPGGMPSARRDRNGDGIGGGLTIADQRAVILKSVIELIRTAPENPGARNFAIAVDSLNQCFIDEPDGRYRVDEATRALFQTLSNPPAALTELESRQWVELDARHVEDCLLYSRITRRLTRDDRSTLENLERLFDWTITQVALAPANWLTLDPRLPQAQARPYDVLIRGLAVERGLWAERSWLFMALCRQLNLDAALVTVDPPDEQVGETLLGVAVVVDGEMVMFNLSTGFPLRDAQGQRATLAAMVRDPDLLRGYDLPESPFPVQPADLVQGKVTFYLDSSRGYMCPKMKLLQELLSADLRMILHREPSAQFDAIFKAASAAGLNHPQVAFWDMPRQIEQLLLTSPQFVASTKDFLLFFNARLELTPEMPLLAARLAQLRGDLGQAKTKYVNFRFADRIEQRDGNVIQLPRELQAVLDLYATYFLGLCHLEAGNFENARRMFEQTLTLSPEPRRDLSVFVYPHVFRWSALSNLARLEERAGQIAEAIRDYTRPNDLTPQKIGDQQRATQLVFDDPMRPLAPPRPPAPTSFAGVSFENAPPPPSPNTAPASPALGSPASPSGG</sequence>
<evidence type="ECO:0000313" key="4">
    <source>
        <dbReference type="Proteomes" id="UP000008631"/>
    </source>
</evidence>
<dbReference type="PROSITE" id="PS50005">
    <property type="entry name" value="TPR"/>
    <property type="match status" value="1"/>
</dbReference>
<dbReference type="AlphaFoldDB" id="E8R0V8"/>